<evidence type="ECO:0000313" key="2">
    <source>
        <dbReference type="EMBL" id="MCC2255987.1"/>
    </source>
</evidence>
<sequence length="165" mass="18326">MEIKVPFYNILNMFLTGLVFIGGCVIIFPDSTAAIFNSDIIKNLGAGPEIVITVCTFAVAYEVGLIINRIGSVILEPFLKWVRLIPFNDNYTLFNQKKKEYSIMSTLSREYALSRTGIVLFFSLLILSALKGKCSLVVICAVITGIYFLSCRKHAGKIVELMQNG</sequence>
<comment type="caution">
    <text evidence="2">The sequence shown here is derived from an EMBL/GenBank/DDBJ whole genome shotgun (WGS) entry which is preliminary data.</text>
</comment>
<proteinExistence type="predicted"/>
<feature type="transmembrane region" description="Helical" evidence="1">
    <location>
        <begin position="112"/>
        <end position="130"/>
    </location>
</feature>
<dbReference type="RefSeq" id="WP_227708968.1">
    <property type="nucleotide sequence ID" value="NZ_JAJEQX010000043.1"/>
</dbReference>
<feature type="transmembrane region" description="Helical" evidence="1">
    <location>
        <begin position="48"/>
        <end position="67"/>
    </location>
</feature>
<feature type="transmembrane region" description="Helical" evidence="1">
    <location>
        <begin position="7"/>
        <end position="28"/>
    </location>
</feature>
<evidence type="ECO:0000256" key="1">
    <source>
        <dbReference type="SAM" id="Phobius"/>
    </source>
</evidence>
<keyword evidence="1" id="KW-1133">Transmembrane helix</keyword>
<name>A0ABS8G0Z7_9FIRM</name>
<feature type="transmembrane region" description="Helical" evidence="1">
    <location>
        <begin position="136"/>
        <end position="152"/>
    </location>
</feature>
<keyword evidence="1" id="KW-0472">Membrane</keyword>
<protein>
    <submittedName>
        <fullName evidence="2">Uncharacterized protein</fullName>
    </submittedName>
</protein>
<dbReference type="EMBL" id="JAJEQX010000043">
    <property type="protein sequence ID" value="MCC2255987.1"/>
    <property type="molecule type" value="Genomic_DNA"/>
</dbReference>
<dbReference type="Proteomes" id="UP001198151">
    <property type="component" value="Unassembled WGS sequence"/>
</dbReference>
<keyword evidence="3" id="KW-1185">Reference proteome</keyword>
<gene>
    <name evidence="2" type="ORF">LKD70_16465</name>
</gene>
<keyword evidence="1" id="KW-0812">Transmembrane</keyword>
<reference evidence="2 3" key="1">
    <citation type="submission" date="2021-10" db="EMBL/GenBank/DDBJ databases">
        <title>Anaerobic single-cell dispensing facilitates the cultivation of human gut bacteria.</title>
        <authorList>
            <person name="Afrizal A."/>
        </authorList>
    </citation>
    <scope>NUCLEOTIDE SEQUENCE [LARGE SCALE GENOMIC DNA]</scope>
    <source>
        <strain evidence="2 3">CLA-AA-H200</strain>
    </source>
</reference>
<accession>A0ABS8G0Z7</accession>
<dbReference type="PROSITE" id="PS51257">
    <property type="entry name" value="PROKAR_LIPOPROTEIN"/>
    <property type="match status" value="1"/>
</dbReference>
<evidence type="ECO:0000313" key="3">
    <source>
        <dbReference type="Proteomes" id="UP001198151"/>
    </source>
</evidence>
<organism evidence="2 3">
    <name type="scientific">Ruminococcus turbiniformis</name>
    <dbReference type="NCBI Taxonomy" id="2881258"/>
    <lineage>
        <taxon>Bacteria</taxon>
        <taxon>Bacillati</taxon>
        <taxon>Bacillota</taxon>
        <taxon>Clostridia</taxon>
        <taxon>Eubacteriales</taxon>
        <taxon>Oscillospiraceae</taxon>
        <taxon>Ruminococcus</taxon>
    </lineage>
</organism>